<reference evidence="8" key="1">
    <citation type="submission" date="2021-10" db="EMBL/GenBank/DDBJ databases">
        <authorList>
            <person name="Criscuolo A."/>
        </authorList>
    </citation>
    <scope>NUCLEOTIDE SEQUENCE</scope>
    <source>
        <strain evidence="8">CIP111885</strain>
    </source>
</reference>
<feature type="domain" description="RDD" evidence="7">
    <location>
        <begin position="63"/>
        <end position="171"/>
    </location>
</feature>
<dbReference type="SUPFAM" id="SSF103473">
    <property type="entry name" value="MFS general substrate transporter"/>
    <property type="match status" value="1"/>
</dbReference>
<dbReference type="InterPro" id="IPR036259">
    <property type="entry name" value="MFS_trans_sf"/>
</dbReference>
<organism evidence="8 9">
    <name type="scientific">Pseudoneobacillus rhizosphaerae</name>
    <dbReference type="NCBI Taxonomy" id="2880968"/>
    <lineage>
        <taxon>Bacteria</taxon>
        <taxon>Bacillati</taxon>
        <taxon>Bacillota</taxon>
        <taxon>Bacilli</taxon>
        <taxon>Bacillales</taxon>
        <taxon>Bacillaceae</taxon>
        <taxon>Pseudoneobacillus</taxon>
    </lineage>
</organism>
<dbReference type="RefSeq" id="WP_230495137.1">
    <property type="nucleotide sequence ID" value="NZ_CAKJTG010000003.1"/>
</dbReference>
<evidence type="ECO:0000256" key="3">
    <source>
        <dbReference type="ARBA" id="ARBA00022692"/>
    </source>
</evidence>
<gene>
    <name evidence="8" type="ORF">NEOCIP111885_00543</name>
</gene>
<evidence type="ECO:0000256" key="1">
    <source>
        <dbReference type="ARBA" id="ARBA00004651"/>
    </source>
</evidence>
<evidence type="ECO:0000313" key="8">
    <source>
        <dbReference type="EMBL" id="CAG9606855.1"/>
    </source>
</evidence>
<dbReference type="PANTHER" id="PTHR36115:SF9">
    <property type="entry name" value="LMO1584 PROTEIN"/>
    <property type="match status" value="1"/>
</dbReference>
<name>A0A9C7L9Y4_9BACI</name>
<dbReference type="AlphaFoldDB" id="A0A9C7L9Y4"/>
<dbReference type="Pfam" id="PF06271">
    <property type="entry name" value="RDD"/>
    <property type="match status" value="1"/>
</dbReference>
<dbReference type="InterPro" id="IPR051791">
    <property type="entry name" value="Pra-immunoreactive"/>
</dbReference>
<comment type="caution">
    <text evidence="8">The sequence shown here is derived from an EMBL/GenBank/DDBJ whole genome shotgun (WGS) entry which is preliminary data.</text>
</comment>
<comment type="subcellular location">
    <subcellularLocation>
        <location evidence="1">Cell membrane</location>
        <topology evidence="1">Multi-pass membrane protein</topology>
    </subcellularLocation>
</comment>
<dbReference type="InterPro" id="IPR010432">
    <property type="entry name" value="RDD"/>
</dbReference>
<keyword evidence="3 6" id="KW-0812">Transmembrane</keyword>
<feature type="transmembrane region" description="Helical" evidence="6">
    <location>
        <begin position="98"/>
        <end position="118"/>
    </location>
</feature>
<sequence length="178" mass="20346">MSDNQRLDDWKKMYEENQYKNKGRREVSPTSNNVPNNSVVYQYHDHQIHTIHHIHSDRDSIKYVGFWRRLFAFIIDSILLSLVYLFSDNFAVHLTINILYYSILTSSPMMGTIGKAAIGAVVVDKKGQRISFIHALGRYISYFVSALVLGIGFIMVAFHGQKKGLHDLIGGTVVINKK</sequence>
<keyword evidence="5 6" id="KW-0472">Membrane</keyword>
<evidence type="ECO:0000256" key="6">
    <source>
        <dbReference type="SAM" id="Phobius"/>
    </source>
</evidence>
<protein>
    <recommendedName>
        <fullName evidence="7">RDD domain-containing protein</fullName>
    </recommendedName>
</protein>
<keyword evidence="4 6" id="KW-1133">Transmembrane helix</keyword>
<dbReference type="PANTHER" id="PTHR36115">
    <property type="entry name" value="PROLINE-RICH ANTIGEN HOMOLOG-RELATED"/>
    <property type="match status" value="1"/>
</dbReference>
<evidence type="ECO:0000313" key="9">
    <source>
        <dbReference type="Proteomes" id="UP000789845"/>
    </source>
</evidence>
<dbReference type="GO" id="GO:0005886">
    <property type="term" value="C:plasma membrane"/>
    <property type="evidence" value="ECO:0007669"/>
    <property type="project" value="UniProtKB-SubCell"/>
</dbReference>
<dbReference type="EMBL" id="CAKJTG010000003">
    <property type="protein sequence ID" value="CAG9606855.1"/>
    <property type="molecule type" value="Genomic_DNA"/>
</dbReference>
<keyword evidence="2" id="KW-1003">Cell membrane</keyword>
<keyword evidence="9" id="KW-1185">Reference proteome</keyword>
<dbReference type="Proteomes" id="UP000789845">
    <property type="component" value="Unassembled WGS sequence"/>
</dbReference>
<feature type="transmembrane region" description="Helical" evidence="6">
    <location>
        <begin position="66"/>
        <end position="86"/>
    </location>
</feature>
<accession>A0A9C7L9Y4</accession>
<evidence type="ECO:0000259" key="7">
    <source>
        <dbReference type="Pfam" id="PF06271"/>
    </source>
</evidence>
<evidence type="ECO:0000256" key="2">
    <source>
        <dbReference type="ARBA" id="ARBA00022475"/>
    </source>
</evidence>
<evidence type="ECO:0000256" key="4">
    <source>
        <dbReference type="ARBA" id="ARBA00022989"/>
    </source>
</evidence>
<proteinExistence type="predicted"/>
<feature type="transmembrane region" description="Helical" evidence="6">
    <location>
        <begin position="139"/>
        <end position="158"/>
    </location>
</feature>
<evidence type="ECO:0000256" key="5">
    <source>
        <dbReference type="ARBA" id="ARBA00023136"/>
    </source>
</evidence>